<evidence type="ECO:0000256" key="5">
    <source>
        <dbReference type="ARBA" id="ARBA00022989"/>
    </source>
</evidence>
<protein>
    <submittedName>
        <fullName evidence="8">Uncharacterized protein</fullName>
    </submittedName>
</protein>
<keyword evidence="4 7" id="KW-0812">Transmembrane</keyword>
<evidence type="ECO:0000256" key="6">
    <source>
        <dbReference type="ARBA" id="ARBA00023136"/>
    </source>
</evidence>
<dbReference type="AlphaFoldDB" id="A0ABD3TRN9"/>
<accession>A0ABD3TRN9</accession>
<dbReference type="PANTHER" id="PTHR14233:SF18">
    <property type="entry name" value="OS05G0444300 PROTEIN"/>
    <property type="match status" value="1"/>
</dbReference>
<dbReference type="InterPro" id="IPR052221">
    <property type="entry name" value="SLC35F_Transporter"/>
</dbReference>
<evidence type="ECO:0000313" key="9">
    <source>
        <dbReference type="Proteomes" id="UP001634393"/>
    </source>
</evidence>
<dbReference type="PANTHER" id="PTHR14233">
    <property type="entry name" value="DUF914-RELATED"/>
    <property type="match status" value="1"/>
</dbReference>
<dbReference type="Proteomes" id="UP001634393">
    <property type="component" value="Unassembled WGS sequence"/>
</dbReference>
<keyword evidence="9" id="KW-1185">Reference proteome</keyword>
<reference evidence="8 9" key="1">
    <citation type="submission" date="2024-12" db="EMBL/GenBank/DDBJ databases">
        <title>The unique morphological basis and parallel evolutionary history of personate flowers in Penstemon.</title>
        <authorList>
            <person name="Depatie T.H."/>
            <person name="Wessinger C.A."/>
        </authorList>
    </citation>
    <scope>NUCLEOTIDE SEQUENCE [LARGE SCALE GENOMIC DNA]</scope>
    <source>
        <strain evidence="8">WTNN_2</strain>
        <tissue evidence="8">Leaf</tissue>
    </source>
</reference>
<keyword evidence="6 7" id="KW-0472">Membrane</keyword>
<organism evidence="8 9">
    <name type="scientific">Penstemon smallii</name>
    <dbReference type="NCBI Taxonomy" id="265156"/>
    <lineage>
        <taxon>Eukaryota</taxon>
        <taxon>Viridiplantae</taxon>
        <taxon>Streptophyta</taxon>
        <taxon>Embryophyta</taxon>
        <taxon>Tracheophyta</taxon>
        <taxon>Spermatophyta</taxon>
        <taxon>Magnoliopsida</taxon>
        <taxon>eudicotyledons</taxon>
        <taxon>Gunneridae</taxon>
        <taxon>Pentapetalae</taxon>
        <taxon>asterids</taxon>
        <taxon>lamiids</taxon>
        <taxon>Lamiales</taxon>
        <taxon>Plantaginaceae</taxon>
        <taxon>Cheloneae</taxon>
        <taxon>Penstemon</taxon>
    </lineage>
</organism>
<evidence type="ECO:0000256" key="3">
    <source>
        <dbReference type="ARBA" id="ARBA00022448"/>
    </source>
</evidence>
<dbReference type="Pfam" id="PF06027">
    <property type="entry name" value="SLC35F"/>
    <property type="match status" value="1"/>
</dbReference>
<dbReference type="EMBL" id="JBJXBP010000003">
    <property type="protein sequence ID" value="KAL3839796.1"/>
    <property type="molecule type" value="Genomic_DNA"/>
</dbReference>
<feature type="transmembrane region" description="Helical" evidence="7">
    <location>
        <begin position="32"/>
        <end position="49"/>
    </location>
</feature>
<evidence type="ECO:0000256" key="7">
    <source>
        <dbReference type="SAM" id="Phobius"/>
    </source>
</evidence>
<dbReference type="InterPro" id="IPR009262">
    <property type="entry name" value="SLC35_F1/F2/F6"/>
</dbReference>
<evidence type="ECO:0000256" key="4">
    <source>
        <dbReference type="ARBA" id="ARBA00022692"/>
    </source>
</evidence>
<keyword evidence="3" id="KW-0813">Transport</keyword>
<gene>
    <name evidence="8" type="ORF">ACJIZ3_024387</name>
</gene>
<dbReference type="GO" id="GO:0016020">
    <property type="term" value="C:membrane"/>
    <property type="evidence" value="ECO:0007669"/>
    <property type="project" value="UniProtKB-SubCell"/>
</dbReference>
<evidence type="ECO:0000256" key="2">
    <source>
        <dbReference type="ARBA" id="ARBA00007863"/>
    </source>
</evidence>
<comment type="similarity">
    <text evidence="2">Belongs to the SLC35F solute transporter family.</text>
</comment>
<keyword evidence="5 7" id="KW-1133">Transmembrane helix</keyword>
<proteinExistence type="inferred from homology"/>
<comment type="caution">
    <text evidence="8">The sequence shown here is derived from an EMBL/GenBank/DDBJ whole genome shotgun (WGS) entry which is preliminary data.</text>
</comment>
<feature type="transmembrane region" description="Helical" evidence="7">
    <location>
        <begin position="6"/>
        <end position="25"/>
    </location>
</feature>
<evidence type="ECO:0000313" key="8">
    <source>
        <dbReference type="EMBL" id="KAL3839796.1"/>
    </source>
</evidence>
<name>A0ABD3TRN9_9LAMI</name>
<sequence length="85" mass="9909">MSGSTMFNLSLLTSDMWAIVIRIFIYKQQVKWLYYPAYAIVVVGIFIYSKMEKDPDNSTQVLEDASTRPEEYYSLVNEERINGNI</sequence>
<comment type="subcellular location">
    <subcellularLocation>
        <location evidence="1">Membrane</location>
        <topology evidence="1">Multi-pass membrane protein</topology>
    </subcellularLocation>
</comment>
<evidence type="ECO:0000256" key="1">
    <source>
        <dbReference type="ARBA" id="ARBA00004141"/>
    </source>
</evidence>